<comment type="caution">
    <text evidence="1">The sequence shown here is derived from an EMBL/GenBank/DDBJ whole genome shotgun (WGS) entry which is preliminary data.</text>
</comment>
<sequence>MGYQAVVNAKRFVQVSQRLDGASVILRNLFRACVKEARFADAYGFGLAASDVADDLRIECAHGQIRVVYDQVVRDQDLLGRFTFFLIRTDVLGEKRAEQVYGLLFNESRLATWNLTGDFEWEIDGDIRIGDETTSTLMASLLLGVVGAIPRIE</sequence>
<keyword evidence="2" id="KW-1185">Reference proteome</keyword>
<reference evidence="1 2" key="1">
    <citation type="submission" date="2019-03" db="EMBL/GenBank/DDBJ databases">
        <title>Paraburkholderia sp. 4M-K11, isolated from subtropical forest soil.</title>
        <authorList>
            <person name="Gao Z.-H."/>
            <person name="Qiu L.-H."/>
        </authorList>
    </citation>
    <scope>NUCLEOTIDE SEQUENCE [LARGE SCALE GENOMIC DNA]</scope>
    <source>
        <strain evidence="1 2">4M-K11</strain>
    </source>
</reference>
<dbReference type="AlphaFoldDB" id="A0A4R5ME07"/>
<evidence type="ECO:0000313" key="1">
    <source>
        <dbReference type="EMBL" id="TDG25350.1"/>
    </source>
</evidence>
<dbReference type="Proteomes" id="UP000295722">
    <property type="component" value="Unassembled WGS sequence"/>
</dbReference>
<dbReference type="EMBL" id="SMRP01000002">
    <property type="protein sequence ID" value="TDG25350.1"/>
    <property type="molecule type" value="Genomic_DNA"/>
</dbReference>
<dbReference type="OrthoDB" id="77304at1822464"/>
<protein>
    <submittedName>
        <fullName evidence="1">Uncharacterized protein</fullName>
    </submittedName>
</protein>
<dbReference type="RefSeq" id="WP_133193913.1">
    <property type="nucleotide sequence ID" value="NZ_JBHUCW010000006.1"/>
</dbReference>
<name>A0A4R5ME07_9BURK</name>
<proteinExistence type="predicted"/>
<evidence type="ECO:0000313" key="2">
    <source>
        <dbReference type="Proteomes" id="UP000295722"/>
    </source>
</evidence>
<accession>A0A4R5ME07</accession>
<gene>
    <name evidence="1" type="ORF">EYW47_05820</name>
</gene>
<organism evidence="1 2">
    <name type="scientific">Paraburkholderia silviterrae</name>
    <dbReference type="NCBI Taxonomy" id="2528715"/>
    <lineage>
        <taxon>Bacteria</taxon>
        <taxon>Pseudomonadati</taxon>
        <taxon>Pseudomonadota</taxon>
        <taxon>Betaproteobacteria</taxon>
        <taxon>Burkholderiales</taxon>
        <taxon>Burkholderiaceae</taxon>
        <taxon>Paraburkholderia</taxon>
    </lineage>
</organism>